<dbReference type="RefSeq" id="WP_007153791.1">
    <property type="nucleotide sequence ID" value="NZ_ABCP01000013.1"/>
</dbReference>
<reference evidence="1 2" key="1">
    <citation type="submission" date="2007-06" db="EMBL/GenBank/DDBJ databases">
        <authorList>
            <person name="Green D."/>
            <person name="Ferriera S."/>
            <person name="Johnson J."/>
            <person name="Kravitz S."/>
            <person name="Beeson K."/>
            <person name="Sutton G."/>
            <person name="Rogers Y.-H."/>
            <person name="Friedman R."/>
            <person name="Frazier M."/>
            <person name="Venter J.C."/>
        </authorList>
    </citation>
    <scope>NUCLEOTIDE SEQUENCE [LARGE SCALE GENOMIC DNA]</scope>
    <source>
        <strain evidence="1 2">DG893</strain>
    </source>
</reference>
<gene>
    <name evidence="1" type="ORF">MDG893_20589</name>
</gene>
<name>A6F0J5_9GAMM</name>
<dbReference type="STRING" id="443152.MDG893_20589"/>
<comment type="caution">
    <text evidence="1">The sequence shown here is derived from an EMBL/GenBank/DDBJ whole genome shotgun (WGS) entry which is preliminary data.</text>
</comment>
<protein>
    <submittedName>
        <fullName evidence="1">Uncharacterized protein</fullName>
    </submittedName>
</protein>
<dbReference type="Proteomes" id="UP000005856">
    <property type="component" value="Unassembled WGS sequence"/>
</dbReference>
<evidence type="ECO:0000313" key="1">
    <source>
        <dbReference type="EMBL" id="EDM47756.1"/>
    </source>
</evidence>
<accession>A6F0J5</accession>
<dbReference type="EMBL" id="ABCP01000013">
    <property type="protein sequence ID" value="EDM47756.1"/>
    <property type="molecule type" value="Genomic_DNA"/>
</dbReference>
<dbReference type="OrthoDB" id="6919720at2"/>
<evidence type="ECO:0000313" key="2">
    <source>
        <dbReference type="Proteomes" id="UP000005856"/>
    </source>
</evidence>
<sequence length="72" mass="8064">MIYTVKNTTMAGRPVKAFVNGNEIPGAYYADTDRGILKFYPQPARIKKPERDQAYTRTLRGTVTVEPVGSDQ</sequence>
<proteinExistence type="predicted"/>
<dbReference type="AlphaFoldDB" id="A6F0J5"/>
<organism evidence="1 2">
    <name type="scientific">Marinobacter algicola DG893</name>
    <dbReference type="NCBI Taxonomy" id="443152"/>
    <lineage>
        <taxon>Bacteria</taxon>
        <taxon>Pseudomonadati</taxon>
        <taxon>Pseudomonadota</taxon>
        <taxon>Gammaproteobacteria</taxon>
        <taxon>Pseudomonadales</taxon>
        <taxon>Marinobacteraceae</taxon>
        <taxon>Marinobacter</taxon>
    </lineage>
</organism>
<keyword evidence="2" id="KW-1185">Reference proteome</keyword>